<evidence type="ECO:0000313" key="6">
    <source>
        <dbReference type="Ensembl" id="ENSFHEP00000034168.1"/>
    </source>
</evidence>
<name>A0A3Q2R0Q1_FUNHE</name>
<dbReference type="PANTHER" id="PTHR25465:SF5">
    <property type="entry name" value="E3 UBIQUITIN_ISG15 LIGASE TRIM25-RELATED"/>
    <property type="match status" value="1"/>
</dbReference>
<evidence type="ECO:0000256" key="2">
    <source>
        <dbReference type="ARBA" id="ARBA00022771"/>
    </source>
</evidence>
<keyword evidence="7" id="KW-1185">Reference proteome</keyword>
<dbReference type="GO" id="GO:0008270">
    <property type="term" value="F:zinc ion binding"/>
    <property type="evidence" value="ECO:0007669"/>
    <property type="project" value="UniProtKB-KW"/>
</dbReference>
<evidence type="ECO:0000259" key="5">
    <source>
        <dbReference type="PROSITE" id="PS50089"/>
    </source>
</evidence>
<dbReference type="AlphaFoldDB" id="A0A3Q2R0Q1"/>
<accession>A0A3Q2R0Q1</accession>
<dbReference type="InterPro" id="IPR001841">
    <property type="entry name" value="Znf_RING"/>
</dbReference>
<dbReference type="PANTHER" id="PTHR25465">
    <property type="entry name" value="B-BOX DOMAIN CONTAINING"/>
    <property type="match status" value="1"/>
</dbReference>
<dbReference type="Gene3D" id="3.30.40.10">
    <property type="entry name" value="Zinc/RING finger domain, C3HC4 (zinc finger)"/>
    <property type="match status" value="1"/>
</dbReference>
<dbReference type="InterPro" id="IPR017907">
    <property type="entry name" value="Znf_RING_CS"/>
</dbReference>
<protein>
    <recommendedName>
        <fullName evidence="5">RING-type domain-containing protein</fullName>
    </recommendedName>
</protein>
<organism evidence="6 7">
    <name type="scientific">Fundulus heteroclitus</name>
    <name type="common">Killifish</name>
    <name type="synonym">Mummichog</name>
    <dbReference type="NCBI Taxonomy" id="8078"/>
    <lineage>
        <taxon>Eukaryota</taxon>
        <taxon>Metazoa</taxon>
        <taxon>Chordata</taxon>
        <taxon>Craniata</taxon>
        <taxon>Vertebrata</taxon>
        <taxon>Euteleostomi</taxon>
        <taxon>Actinopterygii</taxon>
        <taxon>Neopterygii</taxon>
        <taxon>Teleostei</taxon>
        <taxon>Neoteleostei</taxon>
        <taxon>Acanthomorphata</taxon>
        <taxon>Ovalentaria</taxon>
        <taxon>Atherinomorphae</taxon>
        <taxon>Cyprinodontiformes</taxon>
        <taxon>Fundulidae</taxon>
        <taxon>Fundulus</taxon>
    </lineage>
</organism>
<sequence>MEQNQLDRETFSCSICLDLLKDPVTIPCGHSYCMKCIKAHWDGEDQRGIHSCPECRETFIPRPALNKNTMLAALVDTSDSDFSCVKLLKKMLIYVF</sequence>
<dbReference type="PROSITE" id="PS00518">
    <property type="entry name" value="ZF_RING_1"/>
    <property type="match status" value="1"/>
</dbReference>
<dbReference type="GeneTree" id="ENSGT01150000286922"/>
<keyword evidence="3" id="KW-0862">Zinc</keyword>
<dbReference type="SMART" id="SM00184">
    <property type="entry name" value="RING"/>
    <property type="match status" value="1"/>
</dbReference>
<evidence type="ECO:0000313" key="7">
    <source>
        <dbReference type="Proteomes" id="UP000265000"/>
    </source>
</evidence>
<feature type="domain" description="RING-type" evidence="5">
    <location>
        <begin position="13"/>
        <end position="56"/>
    </location>
</feature>
<dbReference type="InterPro" id="IPR051051">
    <property type="entry name" value="E3_ubiq-ligase_TRIM/RNF"/>
</dbReference>
<keyword evidence="1" id="KW-0479">Metal-binding</keyword>
<dbReference type="SUPFAM" id="SSF57850">
    <property type="entry name" value="RING/U-box"/>
    <property type="match status" value="1"/>
</dbReference>
<reference evidence="6" key="2">
    <citation type="submission" date="2025-09" db="UniProtKB">
        <authorList>
            <consortium name="Ensembl"/>
        </authorList>
    </citation>
    <scope>IDENTIFICATION</scope>
</reference>
<dbReference type="Proteomes" id="UP000265000">
    <property type="component" value="Unplaced"/>
</dbReference>
<dbReference type="Ensembl" id="ENSFHET00000029163.1">
    <property type="protein sequence ID" value="ENSFHEP00000034168.1"/>
    <property type="gene ID" value="ENSFHEG00000021725.1"/>
</dbReference>
<dbReference type="InterPro" id="IPR013083">
    <property type="entry name" value="Znf_RING/FYVE/PHD"/>
</dbReference>
<evidence type="ECO:0000256" key="1">
    <source>
        <dbReference type="ARBA" id="ARBA00022723"/>
    </source>
</evidence>
<evidence type="ECO:0000256" key="4">
    <source>
        <dbReference type="PROSITE-ProRule" id="PRU00175"/>
    </source>
</evidence>
<reference evidence="6" key="1">
    <citation type="submission" date="2025-08" db="UniProtKB">
        <authorList>
            <consortium name="Ensembl"/>
        </authorList>
    </citation>
    <scope>IDENTIFICATION</scope>
</reference>
<evidence type="ECO:0000256" key="3">
    <source>
        <dbReference type="ARBA" id="ARBA00022833"/>
    </source>
</evidence>
<dbReference type="Pfam" id="PF15227">
    <property type="entry name" value="zf-C3HC4_4"/>
    <property type="match status" value="1"/>
</dbReference>
<keyword evidence="2 4" id="KW-0863">Zinc-finger</keyword>
<proteinExistence type="predicted"/>
<dbReference type="PROSITE" id="PS50089">
    <property type="entry name" value="ZF_RING_2"/>
    <property type="match status" value="1"/>
</dbReference>